<evidence type="ECO:0000256" key="10">
    <source>
        <dbReference type="HAMAP-Rule" id="MF_01043"/>
    </source>
</evidence>
<comment type="subunit">
    <text evidence="10">Probably interacts with PlsX.</text>
</comment>
<comment type="similarity">
    <text evidence="10">Belongs to the PlsY family.</text>
</comment>
<reference evidence="11 12" key="1">
    <citation type="submission" date="2018-09" db="EMBL/GenBank/DDBJ databases">
        <title>Murine metabolic-syndrome-specific gut microbial biobank.</title>
        <authorList>
            <person name="Liu C."/>
        </authorList>
    </citation>
    <scope>NUCLEOTIDE SEQUENCE [LARGE SCALE GENOMIC DNA]</scope>
    <source>
        <strain evidence="11 12">0.1xD8-82</strain>
    </source>
</reference>
<evidence type="ECO:0000256" key="8">
    <source>
        <dbReference type="ARBA" id="ARBA00023209"/>
    </source>
</evidence>
<dbReference type="GO" id="GO:0043772">
    <property type="term" value="F:acyl-phosphate glycerol-3-phosphate acyltransferase activity"/>
    <property type="evidence" value="ECO:0007669"/>
    <property type="project" value="UniProtKB-UniRule"/>
</dbReference>
<dbReference type="GO" id="GO:0005886">
    <property type="term" value="C:plasma membrane"/>
    <property type="evidence" value="ECO:0007669"/>
    <property type="project" value="UniProtKB-SubCell"/>
</dbReference>
<dbReference type="GO" id="GO:0008654">
    <property type="term" value="P:phospholipid biosynthetic process"/>
    <property type="evidence" value="ECO:0007669"/>
    <property type="project" value="UniProtKB-UniRule"/>
</dbReference>
<sequence>MTQRLVCIIIGYALGMFQTAFIYGKMHGIDIREHGSGNAGTTNTLRVFGTKAGLIVLAGDILKCILAIVLSGMIFGASHPEEVYLLKLYAATGAILGHNFPFYLKFKGGKGIAATAGLILSFHPVFLPMGVIIFFSVFFITHYVSLGSLLVYAGLMIEMVIVGQLGVFGASQAVLTEMYILTAFLTALAYYKHRENIKRLLAGQEKKTFLTKKSEQYDK</sequence>
<dbReference type="OrthoDB" id="9777124at2"/>
<proteinExistence type="inferred from homology"/>
<keyword evidence="7 10" id="KW-0472">Membrane</keyword>
<keyword evidence="8 10" id="KW-0594">Phospholipid biosynthesis</keyword>
<protein>
    <recommendedName>
        <fullName evidence="10">Glycerol-3-phosphate acyltransferase</fullName>
    </recommendedName>
    <alternativeName>
        <fullName evidence="10">Acyl-PO4 G3P acyltransferase</fullName>
    </alternativeName>
    <alternativeName>
        <fullName evidence="10">Acyl-phosphate--glycerol-3-phosphate acyltransferase</fullName>
    </alternativeName>
    <alternativeName>
        <fullName evidence="10">G3P acyltransferase</fullName>
        <shortName evidence="10">GPAT</shortName>
        <ecNumber evidence="10">2.3.1.275</ecNumber>
    </alternativeName>
    <alternativeName>
        <fullName evidence="10">Lysophosphatidic acid synthase</fullName>
        <shortName evidence="10">LPA synthase</shortName>
    </alternativeName>
</protein>
<comment type="subcellular location">
    <subcellularLocation>
        <location evidence="10">Cell membrane</location>
        <topology evidence="10">Multi-pass membrane protein</topology>
    </subcellularLocation>
</comment>
<feature type="transmembrane region" description="Helical" evidence="10">
    <location>
        <begin position="149"/>
        <end position="167"/>
    </location>
</feature>
<dbReference type="PANTHER" id="PTHR30309">
    <property type="entry name" value="INNER MEMBRANE PROTEIN YGIH"/>
    <property type="match status" value="1"/>
</dbReference>
<comment type="function">
    <text evidence="10">Catalyzes the transfer of an acyl group from acyl-phosphate (acyl-PO(4)) to glycerol-3-phosphate (G3P) to form lysophosphatidic acid (LPA). This enzyme utilizes acyl-phosphate as fatty acyl donor, but not acyl-CoA or acyl-ACP.</text>
</comment>
<comment type="catalytic activity">
    <reaction evidence="10">
        <text>an acyl phosphate + sn-glycerol 3-phosphate = a 1-acyl-sn-glycero-3-phosphate + phosphate</text>
        <dbReference type="Rhea" id="RHEA:34075"/>
        <dbReference type="ChEBI" id="CHEBI:43474"/>
        <dbReference type="ChEBI" id="CHEBI:57597"/>
        <dbReference type="ChEBI" id="CHEBI:57970"/>
        <dbReference type="ChEBI" id="CHEBI:59918"/>
        <dbReference type="EC" id="2.3.1.275"/>
    </reaction>
</comment>
<feature type="transmembrane region" description="Helical" evidence="10">
    <location>
        <begin position="84"/>
        <end position="104"/>
    </location>
</feature>
<evidence type="ECO:0000256" key="5">
    <source>
        <dbReference type="ARBA" id="ARBA00022989"/>
    </source>
</evidence>
<keyword evidence="1 10" id="KW-1003">Cell membrane</keyword>
<dbReference type="Pfam" id="PF02660">
    <property type="entry name" value="G3P_acyltransf"/>
    <property type="match status" value="1"/>
</dbReference>
<dbReference type="AlphaFoldDB" id="A0A3A9AMR3"/>
<keyword evidence="5 10" id="KW-1133">Transmembrane helix</keyword>
<keyword evidence="11" id="KW-0012">Acyltransferase</keyword>
<dbReference type="EMBL" id="RAYQ01000004">
    <property type="protein sequence ID" value="RKI92702.1"/>
    <property type="molecule type" value="Genomic_DNA"/>
</dbReference>
<dbReference type="Proteomes" id="UP000280696">
    <property type="component" value="Unassembled WGS sequence"/>
</dbReference>
<comment type="caution">
    <text evidence="11">The sequence shown here is derived from an EMBL/GenBank/DDBJ whole genome shotgun (WGS) entry which is preliminary data.</text>
</comment>
<keyword evidence="4 10" id="KW-0812">Transmembrane</keyword>
<keyword evidence="6 10" id="KW-0443">Lipid metabolism</keyword>
<evidence type="ECO:0000313" key="12">
    <source>
        <dbReference type="Proteomes" id="UP000280696"/>
    </source>
</evidence>
<dbReference type="NCBIfam" id="TIGR00023">
    <property type="entry name" value="glycerol-3-phosphate 1-O-acyltransferase PlsY"/>
    <property type="match status" value="1"/>
</dbReference>
<evidence type="ECO:0000256" key="7">
    <source>
        <dbReference type="ARBA" id="ARBA00023136"/>
    </source>
</evidence>
<dbReference type="UniPathway" id="UPA00085"/>
<evidence type="ECO:0000256" key="2">
    <source>
        <dbReference type="ARBA" id="ARBA00022516"/>
    </source>
</evidence>
<evidence type="ECO:0000256" key="3">
    <source>
        <dbReference type="ARBA" id="ARBA00022679"/>
    </source>
</evidence>
<dbReference type="SMART" id="SM01207">
    <property type="entry name" value="G3P_acyltransf"/>
    <property type="match status" value="1"/>
</dbReference>
<feature type="transmembrane region" description="Helical" evidence="10">
    <location>
        <begin position="116"/>
        <end position="140"/>
    </location>
</feature>
<evidence type="ECO:0000313" key="11">
    <source>
        <dbReference type="EMBL" id="RKI92702.1"/>
    </source>
</evidence>
<feature type="transmembrane region" description="Helical" evidence="10">
    <location>
        <begin position="52"/>
        <end position="77"/>
    </location>
</feature>
<dbReference type="InterPro" id="IPR003811">
    <property type="entry name" value="G3P_acylTferase_PlsY"/>
</dbReference>
<keyword evidence="2 10" id="KW-0444">Lipid biosynthesis</keyword>
<feature type="transmembrane region" description="Helical" evidence="10">
    <location>
        <begin position="5"/>
        <end position="24"/>
    </location>
</feature>
<gene>
    <name evidence="10 11" type="primary">plsY</name>
    <name evidence="11" type="ORF">D7V94_05030</name>
</gene>
<dbReference type="HAMAP" id="MF_01043">
    <property type="entry name" value="PlsY"/>
    <property type="match status" value="1"/>
</dbReference>
<dbReference type="EC" id="2.3.1.275" evidence="10"/>
<evidence type="ECO:0000256" key="9">
    <source>
        <dbReference type="ARBA" id="ARBA00023264"/>
    </source>
</evidence>
<evidence type="ECO:0000256" key="6">
    <source>
        <dbReference type="ARBA" id="ARBA00023098"/>
    </source>
</evidence>
<dbReference type="PANTHER" id="PTHR30309:SF0">
    <property type="entry name" value="GLYCEROL-3-PHOSPHATE ACYLTRANSFERASE-RELATED"/>
    <property type="match status" value="1"/>
</dbReference>
<evidence type="ECO:0000256" key="1">
    <source>
        <dbReference type="ARBA" id="ARBA00022475"/>
    </source>
</evidence>
<evidence type="ECO:0000256" key="4">
    <source>
        <dbReference type="ARBA" id="ARBA00022692"/>
    </source>
</evidence>
<name>A0A3A9AMR3_9FIRM</name>
<feature type="transmembrane region" description="Helical" evidence="10">
    <location>
        <begin position="173"/>
        <end position="191"/>
    </location>
</feature>
<keyword evidence="3 10" id="KW-0808">Transferase</keyword>
<dbReference type="RefSeq" id="WP_120467444.1">
    <property type="nucleotide sequence ID" value="NZ_RAYQ01000004.1"/>
</dbReference>
<accession>A0A3A9AMR3</accession>
<keyword evidence="12" id="KW-1185">Reference proteome</keyword>
<organism evidence="11 12">
    <name type="scientific">Parablautia intestinalis</name>
    <dbReference type="NCBI Taxonomy" id="2320100"/>
    <lineage>
        <taxon>Bacteria</taxon>
        <taxon>Bacillati</taxon>
        <taxon>Bacillota</taxon>
        <taxon>Clostridia</taxon>
        <taxon>Lachnospirales</taxon>
        <taxon>Lachnospiraceae</taxon>
        <taxon>Parablautia</taxon>
    </lineage>
</organism>
<comment type="pathway">
    <text evidence="10">Lipid metabolism; phospholipid metabolism.</text>
</comment>
<keyword evidence="9 10" id="KW-1208">Phospholipid metabolism</keyword>